<name>A0A0J2HU31_ECOLX</name>
<evidence type="ECO:0000313" key="3">
    <source>
        <dbReference type="EMBL" id="NGE87299.1"/>
    </source>
</evidence>
<reference evidence="2" key="2">
    <citation type="submission" date="2024-02" db="EMBL/GenBank/DDBJ databases">
        <authorList>
            <consortium name="Clinical and Environmental Microbiology Branch: Whole genome sequencing antimicrobial resistance pathogens in the healthcare setting"/>
        </authorList>
    </citation>
    <scope>NUCLEOTIDE SEQUENCE</scope>
    <source>
        <strain evidence="2">2023CK-00345</strain>
    </source>
</reference>
<sequence length="114" mass="12693">MKQVIAIILMVLALVGCTSAPLQQSAYYGECKAVAMELKEKMKYDSNEYGYGFSDTLAIGVIHGCVDVMEANSNKDFNVVAPYLNGRSESKLPYDKAYMYGHNYAMSKKGYTEF</sequence>
<feature type="chain" id="PRO_5014516308" description="Lipoprotein" evidence="1">
    <location>
        <begin position="21"/>
        <end position="114"/>
    </location>
</feature>
<dbReference type="EMBL" id="ABLFQU030000008">
    <property type="protein sequence ID" value="EMM0024486.1"/>
    <property type="molecule type" value="Genomic_DNA"/>
</dbReference>
<keyword evidence="1" id="KW-0732">Signal</keyword>
<dbReference type="RefSeq" id="WP_001521009.1">
    <property type="nucleotide sequence ID" value="NZ_AP028869.1"/>
</dbReference>
<proteinExistence type="predicted"/>
<dbReference type="Proteomes" id="UP000472856">
    <property type="component" value="Unassembled WGS sequence"/>
</dbReference>
<gene>
    <name evidence="3" type="ORF">G5603_03710</name>
    <name evidence="2" type="ORF">P6223_001000</name>
</gene>
<evidence type="ECO:0000256" key="1">
    <source>
        <dbReference type="SAM" id="SignalP"/>
    </source>
</evidence>
<dbReference type="EMBL" id="JAAJRI010000002">
    <property type="protein sequence ID" value="NGE87299.1"/>
    <property type="molecule type" value="Genomic_DNA"/>
</dbReference>
<comment type="caution">
    <text evidence="3">The sequence shown here is derived from an EMBL/GenBank/DDBJ whole genome shotgun (WGS) entry which is preliminary data.</text>
</comment>
<evidence type="ECO:0008006" key="5">
    <source>
        <dbReference type="Google" id="ProtNLM"/>
    </source>
</evidence>
<reference evidence="3 4" key="1">
    <citation type="submission" date="2020-02" db="EMBL/GenBank/DDBJ databases">
        <title>WGS of Carbapenem-Resistant Enterobacteriaceae.</title>
        <authorList>
            <person name="Tokajian S."/>
            <person name="El Chaar M."/>
            <person name="El Khoury M."/>
        </authorList>
    </citation>
    <scope>NUCLEOTIDE SEQUENCE [LARGE SCALE GENOMIC DNA]</scope>
    <source>
        <strain evidence="3 4">ECM_75</strain>
    </source>
</reference>
<feature type="signal peptide" evidence="1">
    <location>
        <begin position="1"/>
        <end position="20"/>
    </location>
</feature>
<organism evidence="3 4">
    <name type="scientific">Escherichia coli</name>
    <dbReference type="NCBI Taxonomy" id="562"/>
    <lineage>
        <taxon>Bacteria</taxon>
        <taxon>Pseudomonadati</taxon>
        <taxon>Pseudomonadota</taxon>
        <taxon>Gammaproteobacteria</taxon>
        <taxon>Enterobacterales</taxon>
        <taxon>Enterobacteriaceae</taxon>
        <taxon>Escherichia</taxon>
    </lineage>
</organism>
<dbReference type="AlphaFoldDB" id="A0A0J2HU31"/>
<dbReference type="PROSITE" id="PS51257">
    <property type="entry name" value="PROKAR_LIPOPROTEIN"/>
    <property type="match status" value="1"/>
</dbReference>
<accession>A0A0J2HU31</accession>
<evidence type="ECO:0000313" key="4">
    <source>
        <dbReference type="Proteomes" id="UP000472856"/>
    </source>
</evidence>
<evidence type="ECO:0000313" key="2">
    <source>
        <dbReference type="EMBL" id="EMM0024486.1"/>
    </source>
</evidence>
<protein>
    <recommendedName>
        <fullName evidence="5">Lipoprotein</fullName>
    </recommendedName>
</protein>